<dbReference type="InterPro" id="IPR003661">
    <property type="entry name" value="HisK_dim/P_dom"/>
</dbReference>
<dbReference type="PROSITE" id="PS50839">
    <property type="entry name" value="CHASE"/>
    <property type="match status" value="1"/>
</dbReference>
<feature type="domain" description="PAC" evidence="13">
    <location>
        <begin position="371"/>
        <end position="423"/>
    </location>
</feature>
<dbReference type="InterPro" id="IPR035965">
    <property type="entry name" value="PAS-like_dom_sf"/>
</dbReference>
<dbReference type="GO" id="GO:0016020">
    <property type="term" value="C:membrane"/>
    <property type="evidence" value="ECO:0007669"/>
    <property type="project" value="UniProtKB-SubCell"/>
</dbReference>
<comment type="subcellular location">
    <subcellularLocation>
        <location evidence="2">Membrane</location>
    </subcellularLocation>
</comment>
<dbReference type="PROSITE" id="PS50113">
    <property type="entry name" value="PAC"/>
    <property type="match status" value="2"/>
</dbReference>
<dbReference type="Gene3D" id="3.30.450.350">
    <property type="entry name" value="CHASE domain"/>
    <property type="match status" value="1"/>
</dbReference>
<dbReference type="EMBL" id="FOVW01000007">
    <property type="protein sequence ID" value="SFO50234.1"/>
    <property type="molecule type" value="Genomic_DNA"/>
</dbReference>
<dbReference type="Gene3D" id="1.10.287.130">
    <property type="match status" value="1"/>
</dbReference>
<accession>A0A1I5HPJ8</accession>
<dbReference type="SMART" id="SM00086">
    <property type="entry name" value="PAC"/>
    <property type="match status" value="2"/>
</dbReference>
<evidence type="ECO:0000256" key="3">
    <source>
        <dbReference type="ARBA" id="ARBA00012438"/>
    </source>
</evidence>
<dbReference type="SUPFAM" id="SSF47384">
    <property type="entry name" value="Homodimeric domain of signal transducing histidine kinase"/>
    <property type="match status" value="1"/>
</dbReference>
<evidence type="ECO:0000256" key="8">
    <source>
        <dbReference type="ARBA" id="ARBA00022989"/>
    </source>
</evidence>
<dbReference type="RefSeq" id="WP_091654608.1">
    <property type="nucleotide sequence ID" value="NZ_FOVW01000007.1"/>
</dbReference>
<evidence type="ECO:0000256" key="1">
    <source>
        <dbReference type="ARBA" id="ARBA00000085"/>
    </source>
</evidence>
<dbReference type="AlphaFoldDB" id="A0A1I5HPJ8"/>
<proteinExistence type="predicted"/>
<dbReference type="InterPro" id="IPR000700">
    <property type="entry name" value="PAS-assoc_C"/>
</dbReference>
<evidence type="ECO:0000259" key="14">
    <source>
        <dbReference type="PROSITE" id="PS50839"/>
    </source>
</evidence>
<dbReference type="CDD" id="cd00130">
    <property type="entry name" value="PAS"/>
    <property type="match status" value="2"/>
</dbReference>
<dbReference type="CDD" id="cd00082">
    <property type="entry name" value="HisKA"/>
    <property type="match status" value="1"/>
</dbReference>
<evidence type="ECO:0000259" key="12">
    <source>
        <dbReference type="PROSITE" id="PS50112"/>
    </source>
</evidence>
<dbReference type="Pfam" id="PF03924">
    <property type="entry name" value="CHASE"/>
    <property type="match status" value="1"/>
</dbReference>
<organism evidence="15 16">
    <name type="scientific">Algoriphagus ornithinivorans</name>
    <dbReference type="NCBI Taxonomy" id="226506"/>
    <lineage>
        <taxon>Bacteria</taxon>
        <taxon>Pseudomonadati</taxon>
        <taxon>Bacteroidota</taxon>
        <taxon>Cytophagia</taxon>
        <taxon>Cytophagales</taxon>
        <taxon>Cyclobacteriaceae</taxon>
        <taxon>Algoriphagus</taxon>
    </lineage>
</organism>
<dbReference type="InterPro" id="IPR042240">
    <property type="entry name" value="CHASE_sf"/>
</dbReference>
<evidence type="ECO:0000256" key="10">
    <source>
        <dbReference type="SAM" id="Phobius"/>
    </source>
</evidence>
<dbReference type="SMART" id="SM01079">
    <property type="entry name" value="CHASE"/>
    <property type="match status" value="1"/>
</dbReference>
<dbReference type="PANTHER" id="PTHR43304:SF1">
    <property type="entry name" value="PAC DOMAIN-CONTAINING PROTEIN"/>
    <property type="match status" value="1"/>
</dbReference>
<evidence type="ECO:0000256" key="7">
    <source>
        <dbReference type="ARBA" id="ARBA00022777"/>
    </source>
</evidence>
<dbReference type="PROSITE" id="PS50112">
    <property type="entry name" value="PAS"/>
    <property type="match status" value="2"/>
</dbReference>
<evidence type="ECO:0000259" key="11">
    <source>
        <dbReference type="PROSITE" id="PS50109"/>
    </source>
</evidence>
<dbReference type="PRINTS" id="PR00344">
    <property type="entry name" value="BCTRLSENSOR"/>
</dbReference>
<evidence type="ECO:0000256" key="6">
    <source>
        <dbReference type="ARBA" id="ARBA00022692"/>
    </source>
</evidence>
<evidence type="ECO:0000313" key="16">
    <source>
        <dbReference type="Proteomes" id="UP000199564"/>
    </source>
</evidence>
<dbReference type="InterPro" id="IPR001610">
    <property type="entry name" value="PAC"/>
</dbReference>
<comment type="catalytic activity">
    <reaction evidence="1">
        <text>ATP + protein L-histidine = ADP + protein N-phospho-L-histidine.</text>
        <dbReference type="EC" id="2.7.13.3"/>
    </reaction>
</comment>
<feature type="domain" description="CHASE" evidence="14">
    <location>
        <begin position="109"/>
        <end position="181"/>
    </location>
</feature>
<dbReference type="EC" id="2.7.13.3" evidence="3"/>
<gene>
    <name evidence="15" type="ORF">SAMN04488519_107188</name>
</gene>
<dbReference type="Gene3D" id="3.30.450.20">
    <property type="entry name" value="PAS domain"/>
    <property type="match status" value="2"/>
</dbReference>
<evidence type="ECO:0000256" key="5">
    <source>
        <dbReference type="ARBA" id="ARBA00022679"/>
    </source>
</evidence>
<evidence type="ECO:0000259" key="13">
    <source>
        <dbReference type="PROSITE" id="PS50113"/>
    </source>
</evidence>
<dbReference type="Pfam" id="PF08447">
    <property type="entry name" value="PAS_3"/>
    <property type="match status" value="2"/>
</dbReference>
<dbReference type="SMART" id="SM00388">
    <property type="entry name" value="HisKA"/>
    <property type="match status" value="1"/>
</dbReference>
<sequence>MKWIRSLFFKSPAATGLVVFLLSFGTGLYLTLKEYQLELVEEEEDVENIAELLEDRIDKIISSANSAVNILAYLVRTDRLDQNFREVGRSIIDNIDIIDQIQVLDSGEIVATYPLIGNEMVIGYDILKDPNRREEALMAIEQRELYFAGPFDLKQGGKGIVGRLPLYRNGVFDGFTAIIIDWYKFKDQVLFGYQPSSDYAIDILKIDPISNDISSLIETDFSQSGGPISEIEIPSGNWIIKVQLIKSNAFISIIPNTVFRLISSILLGFLIFKLAEQPYKLTQQVAETTKELKLSNQRFELATKATSEIIWDWDMEKDYTYRSDNFERLLGYSQEESFYNDKFWKSIIHPEDYYEVENNLKNALDSSAEKWSQEFRIKKSNGEFLYIIDKGLIIRNKKGKAIRMIGSTQDITARKKAEADLSDQKQRLSNVIEGTGAGTWEWNVQTGETVYNEIWANIIGYTLEELAPLSIQTWIDFTHPDDLEQSNQELEKCFRGELDSYEAELRMKHKDGRWVWVLDRGKIFSWTKDGKPLMMFGTHVDITEKKLREEEIKSTNLQLQSANEELKSFASVASHDMKEPLRMISSFLQLLEKKYENVLDEKGIQYIRFAVDGSKRLSQLIDDMMEYAQIGFDPSKLSKVDLNSVVEEVIQLKQKVIEENNAAVEVSPLPDILGIRSPIKSVFINLISNALKYQKKNVQPVVKIYSTKEGSDYRITVEDNGIGIDKEYYQKIFNIFKRLHTKDEYPGTGIGLAICKKVISQHGGKIWLDSESGKGSKFHFLLKAYDDQTY</sequence>
<dbReference type="SUPFAM" id="SSF55874">
    <property type="entry name" value="ATPase domain of HSP90 chaperone/DNA topoisomerase II/histidine kinase"/>
    <property type="match status" value="1"/>
</dbReference>
<keyword evidence="6 10" id="KW-0812">Transmembrane</keyword>
<dbReference type="GO" id="GO:0000155">
    <property type="term" value="F:phosphorelay sensor kinase activity"/>
    <property type="evidence" value="ECO:0007669"/>
    <property type="project" value="InterPro"/>
</dbReference>
<dbReference type="PANTHER" id="PTHR43304">
    <property type="entry name" value="PHYTOCHROME-LIKE PROTEIN CPH1"/>
    <property type="match status" value="1"/>
</dbReference>
<dbReference type="InterPro" id="IPR003594">
    <property type="entry name" value="HATPase_dom"/>
</dbReference>
<keyword evidence="7" id="KW-0418">Kinase</keyword>
<dbReference type="InterPro" id="IPR052162">
    <property type="entry name" value="Sensor_kinase/Photoreceptor"/>
</dbReference>
<dbReference type="NCBIfam" id="TIGR00229">
    <property type="entry name" value="sensory_box"/>
    <property type="match status" value="2"/>
</dbReference>
<dbReference type="Pfam" id="PF00512">
    <property type="entry name" value="HisKA"/>
    <property type="match status" value="1"/>
</dbReference>
<dbReference type="SMART" id="SM00091">
    <property type="entry name" value="PAS"/>
    <property type="match status" value="2"/>
</dbReference>
<keyword evidence="16" id="KW-1185">Reference proteome</keyword>
<dbReference type="InterPro" id="IPR013655">
    <property type="entry name" value="PAS_fold_3"/>
</dbReference>
<dbReference type="Proteomes" id="UP000199564">
    <property type="component" value="Unassembled WGS sequence"/>
</dbReference>
<reference evidence="16" key="1">
    <citation type="submission" date="2016-10" db="EMBL/GenBank/DDBJ databases">
        <authorList>
            <person name="Varghese N."/>
            <person name="Submissions S."/>
        </authorList>
    </citation>
    <scope>NUCLEOTIDE SEQUENCE [LARGE SCALE GENOMIC DNA]</scope>
    <source>
        <strain evidence="16">DSM 15282</strain>
    </source>
</reference>
<dbReference type="STRING" id="226506.SAMN04488519_107188"/>
<dbReference type="InterPro" id="IPR006189">
    <property type="entry name" value="CHASE_dom"/>
</dbReference>
<feature type="domain" description="PAS" evidence="12">
    <location>
        <begin position="295"/>
        <end position="367"/>
    </location>
</feature>
<evidence type="ECO:0000256" key="9">
    <source>
        <dbReference type="ARBA" id="ARBA00023136"/>
    </source>
</evidence>
<evidence type="ECO:0000256" key="4">
    <source>
        <dbReference type="ARBA" id="ARBA00022553"/>
    </source>
</evidence>
<dbReference type="Pfam" id="PF02518">
    <property type="entry name" value="HATPase_c"/>
    <property type="match status" value="1"/>
</dbReference>
<feature type="domain" description="PAS" evidence="12">
    <location>
        <begin position="424"/>
        <end position="497"/>
    </location>
</feature>
<dbReference type="InterPro" id="IPR036890">
    <property type="entry name" value="HATPase_C_sf"/>
</dbReference>
<dbReference type="InterPro" id="IPR005467">
    <property type="entry name" value="His_kinase_dom"/>
</dbReference>
<evidence type="ECO:0000256" key="2">
    <source>
        <dbReference type="ARBA" id="ARBA00004370"/>
    </source>
</evidence>
<dbReference type="SMART" id="SM00387">
    <property type="entry name" value="HATPase_c"/>
    <property type="match status" value="1"/>
</dbReference>
<evidence type="ECO:0000313" key="15">
    <source>
        <dbReference type="EMBL" id="SFO50234.1"/>
    </source>
</evidence>
<keyword evidence="8 10" id="KW-1133">Transmembrane helix</keyword>
<dbReference type="InterPro" id="IPR036097">
    <property type="entry name" value="HisK_dim/P_sf"/>
</dbReference>
<feature type="domain" description="Histidine kinase" evidence="11">
    <location>
        <begin position="572"/>
        <end position="786"/>
    </location>
</feature>
<dbReference type="InterPro" id="IPR000014">
    <property type="entry name" value="PAS"/>
</dbReference>
<dbReference type="PROSITE" id="PS50109">
    <property type="entry name" value="HIS_KIN"/>
    <property type="match status" value="1"/>
</dbReference>
<dbReference type="SUPFAM" id="SSF55785">
    <property type="entry name" value="PYP-like sensor domain (PAS domain)"/>
    <property type="match status" value="2"/>
</dbReference>
<keyword evidence="4" id="KW-0597">Phosphoprotein</keyword>
<keyword evidence="9 10" id="KW-0472">Membrane</keyword>
<feature type="domain" description="PAC" evidence="13">
    <location>
        <begin position="501"/>
        <end position="554"/>
    </location>
</feature>
<dbReference type="FunFam" id="3.30.565.10:FF:000006">
    <property type="entry name" value="Sensor histidine kinase WalK"/>
    <property type="match status" value="1"/>
</dbReference>
<feature type="transmembrane region" description="Helical" evidence="10">
    <location>
        <begin position="12"/>
        <end position="32"/>
    </location>
</feature>
<dbReference type="Gene3D" id="3.30.565.10">
    <property type="entry name" value="Histidine kinase-like ATPase, C-terminal domain"/>
    <property type="match status" value="1"/>
</dbReference>
<protein>
    <recommendedName>
        <fullName evidence="3">histidine kinase</fullName>
        <ecNumber evidence="3">2.7.13.3</ecNumber>
    </recommendedName>
</protein>
<keyword evidence="5" id="KW-0808">Transferase</keyword>
<name>A0A1I5HPJ8_9BACT</name>
<dbReference type="InterPro" id="IPR004358">
    <property type="entry name" value="Sig_transdc_His_kin-like_C"/>
</dbReference>